<evidence type="ECO:0000313" key="3">
    <source>
        <dbReference type="Proteomes" id="UP001189429"/>
    </source>
</evidence>
<organism evidence="2 3">
    <name type="scientific">Prorocentrum cordatum</name>
    <dbReference type="NCBI Taxonomy" id="2364126"/>
    <lineage>
        <taxon>Eukaryota</taxon>
        <taxon>Sar</taxon>
        <taxon>Alveolata</taxon>
        <taxon>Dinophyceae</taxon>
        <taxon>Prorocentrales</taxon>
        <taxon>Prorocentraceae</taxon>
        <taxon>Prorocentrum</taxon>
    </lineage>
</organism>
<feature type="region of interest" description="Disordered" evidence="1">
    <location>
        <begin position="518"/>
        <end position="550"/>
    </location>
</feature>
<feature type="compositionally biased region" description="Polar residues" evidence="1">
    <location>
        <begin position="183"/>
        <end position="197"/>
    </location>
</feature>
<feature type="region of interest" description="Disordered" evidence="1">
    <location>
        <begin position="816"/>
        <end position="850"/>
    </location>
</feature>
<proteinExistence type="predicted"/>
<feature type="region of interest" description="Disordered" evidence="1">
    <location>
        <begin position="166"/>
        <end position="238"/>
    </location>
</feature>
<feature type="region of interest" description="Disordered" evidence="1">
    <location>
        <begin position="562"/>
        <end position="612"/>
    </location>
</feature>
<feature type="region of interest" description="Disordered" evidence="1">
    <location>
        <begin position="465"/>
        <end position="489"/>
    </location>
</feature>
<evidence type="ECO:0000256" key="1">
    <source>
        <dbReference type="SAM" id="MobiDB-lite"/>
    </source>
</evidence>
<feature type="compositionally biased region" description="Polar residues" evidence="1">
    <location>
        <begin position="465"/>
        <end position="477"/>
    </location>
</feature>
<comment type="caution">
    <text evidence="2">The sequence shown here is derived from an EMBL/GenBank/DDBJ whole genome shotgun (WGS) entry which is preliminary data.</text>
</comment>
<name>A0ABN9VFU1_9DINO</name>
<dbReference type="Proteomes" id="UP001189429">
    <property type="component" value="Unassembled WGS sequence"/>
</dbReference>
<sequence>MAKLASALQTVTGSIGSLQLADGDAIAKHLEGAPSALKETPITPVRSRAARLAEAASELEDTNKKYRWAFEQKDTAEKKAEKKKQKSIFEQLLDTDTDLLSPSEAQTAEVEQGFACDEDMGAEGRKVVEEAKKQVLAQLQLNARTFACQLKEHIVAAKKQAEAERAQISQAHKKRKAEDAAQDGTTTGSTISSQRVTPAQGDEVEPQSQGEAKHALQEAGISAASTAARAGERGESGTCGAVYRHSTMDFAEADTFDDEDMDYLHDHKQASDAARFHRGPQLQWPTQLNESMLPAGAGEFHDGLGVDKTVPTAQHMQFIARQLYLILLQLLFLALEEQGLKLADKTTLMSTHYIDTKQIHKQLQLRGMSFKLKMFRTKTKVPQQGVMTSLKDCTAFHDAAARGLYGAHGLEDAFGTYLDLEGADPAYTVAKAHFAYWLWQAAAEHCSGKGLEHGADATDMRKDTYNGSANKAKSQQPLLGCTGTAGPSERAGARAAARSARGCSARGCSASRLGAMSGFERSAPIPGSQGPRRSQMHRFNNAPPPNTPWREEVLRAKAEAQKIIEREEGKRPAADRSRSRERGERERRKADKPTAAASSRAPDAPLVMRQARERGEGWFAAVARASEKWDTAGRASGKGGPKAQETAPSREPAAPKKEKPPKAKEPAAEKQRREEGEPRKDERQDRDSQRLDEARRERERAERLARAEFERKAEERSRKADEEKRRAEEERSRKEQLEKDRKTKLKGAFAMNDDDEDEDDRHAALARKAAEKKKAALAEVAVAAAGKSGGPDLSAKLRFEPGLSPAEAFMRLQERKRKGRRAEFGGPPRGCSPWRDGKRGISFEEGENDA</sequence>
<evidence type="ECO:0000313" key="2">
    <source>
        <dbReference type="EMBL" id="CAK0872036.1"/>
    </source>
</evidence>
<gene>
    <name evidence="2" type="ORF">PCOR1329_LOCUS57624</name>
</gene>
<feature type="compositionally biased region" description="Basic and acidic residues" evidence="1">
    <location>
        <begin position="653"/>
        <end position="741"/>
    </location>
</feature>
<keyword evidence="3" id="KW-1185">Reference proteome</keyword>
<accession>A0ABN9VFU1</accession>
<protein>
    <submittedName>
        <fullName evidence="2">Uncharacterized protein</fullName>
    </submittedName>
</protein>
<reference evidence="2" key="1">
    <citation type="submission" date="2023-10" db="EMBL/GenBank/DDBJ databases">
        <authorList>
            <person name="Chen Y."/>
            <person name="Shah S."/>
            <person name="Dougan E. K."/>
            <person name="Thang M."/>
            <person name="Chan C."/>
        </authorList>
    </citation>
    <scope>NUCLEOTIDE SEQUENCE [LARGE SCALE GENOMIC DNA]</scope>
</reference>
<dbReference type="EMBL" id="CAUYUJ010017126">
    <property type="protein sequence ID" value="CAK0872036.1"/>
    <property type="molecule type" value="Genomic_DNA"/>
</dbReference>
<feature type="compositionally biased region" description="Low complexity" evidence="1">
    <location>
        <begin position="218"/>
        <end position="229"/>
    </location>
</feature>
<feature type="compositionally biased region" description="Basic and acidic residues" evidence="1">
    <location>
        <begin position="562"/>
        <end position="592"/>
    </location>
</feature>
<feature type="region of interest" description="Disordered" evidence="1">
    <location>
        <begin position="627"/>
        <end position="766"/>
    </location>
</feature>